<keyword evidence="2 13" id="KW-0963">Cytoplasm</keyword>
<dbReference type="AlphaFoldDB" id="A0A4V1AIX8"/>
<dbReference type="Gene3D" id="3.40.50.720">
    <property type="entry name" value="NAD(P)-binding Rossmann-like Domain"/>
    <property type="match status" value="1"/>
</dbReference>
<dbReference type="PIRSF" id="PIRSF000161">
    <property type="entry name" value="DHPR"/>
    <property type="match status" value="1"/>
</dbReference>
<dbReference type="InterPro" id="IPR022663">
    <property type="entry name" value="DapB_C"/>
</dbReference>
<dbReference type="GO" id="GO:0050661">
    <property type="term" value="F:NADP binding"/>
    <property type="evidence" value="ECO:0007669"/>
    <property type="project" value="UniProtKB-UniRule"/>
</dbReference>
<dbReference type="KEGG" id="wei:EQG49_11620"/>
<dbReference type="InterPro" id="IPR023940">
    <property type="entry name" value="DHDPR_bac"/>
</dbReference>
<feature type="active site" description="Proton donor" evidence="13">
    <location>
        <position position="147"/>
    </location>
</feature>
<dbReference type="Pfam" id="PF01113">
    <property type="entry name" value="DapB_N"/>
    <property type="match status" value="1"/>
</dbReference>
<evidence type="ECO:0000256" key="11">
    <source>
        <dbReference type="ARBA" id="ARBA00049080"/>
    </source>
</evidence>
<dbReference type="GO" id="GO:0051287">
    <property type="term" value="F:NAD binding"/>
    <property type="evidence" value="ECO:0007669"/>
    <property type="project" value="UniProtKB-UniRule"/>
</dbReference>
<evidence type="ECO:0000256" key="9">
    <source>
        <dbReference type="ARBA" id="ARBA00037922"/>
    </source>
</evidence>
<accession>A0A4V1AIX8</accession>
<comment type="pathway">
    <text evidence="9 13">Amino-acid biosynthesis; L-lysine biosynthesis via DAP pathway; (S)-tetrahydrodipicolinate from L-aspartate: step 4/4.</text>
</comment>
<evidence type="ECO:0000256" key="3">
    <source>
        <dbReference type="ARBA" id="ARBA00022605"/>
    </source>
</evidence>
<feature type="binding site" evidence="13">
    <location>
        <begin position="8"/>
        <end position="13"/>
    </location>
    <ligand>
        <name>NAD(+)</name>
        <dbReference type="ChEBI" id="CHEBI:57540"/>
    </ligand>
</feature>
<reference evidence="17" key="1">
    <citation type="submission" date="2019-03" db="EMBL/GenBank/DDBJ databases">
        <title>Weissella sp. 26KH-42 Genome sequencing.</title>
        <authorList>
            <person name="Heo J."/>
            <person name="Kim S.-J."/>
            <person name="Kim J.-S."/>
            <person name="Hong S.-B."/>
            <person name="Kwon S.-W."/>
        </authorList>
    </citation>
    <scope>NUCLEOTIDE SEQUENCE [LARGE SCALE GENOMIC DNA]</scope>
    <source>
        <strain evidence="17">26KH-42</strain>
    </source>
</reference>
<feature type="binding site" evidence="13">
    <location>
        <begin position="153"/>
        <end position="154"/>
    </location>
    <ligand>
        <name>(S)-2,3,4,5-tetrahydrodipicolinate</name>
        <dbReference type="ChEBI" id="CHEBI:16845"/>
    </ligand>
</feature>
<evidence type="ECO:0000256" key="7">
    <source>
        <dbReference type="ARBA" id="ARBA00023027"/>
    </source>
</evidence>
<feature type="domain" description="Dihydrodipicolinate reductase C-terminal" evidence="15">
    <location>
        <begin position="120"/>
        <end position="233"/>
    </location>
</feature>
<evidence type="ECO:0000313" key="17">
    <source>
        <dbReference type="Proteomes" id="UP000292886"/>
    </source>
</evidence>
<dbReference type="GO" id="GO:0009089">
    <property type="term" value="P:lysine biosynthetic process via diaminopimelate"/>
    <property type="evidence" value="ECO:0007669"/>
    <property type="project" value="UniProtKB-UniRule"/>
</dbReference>
<dbReference type="HAMAP" id="MF_00102">
    <property type="entry name" value="DapB"/>
    <property type="match status" value="1"/>
</dbReference>
<keyword evidence="8 13" id="KW-0457">Lysine biosynthesis</keyword>
<evidence type="ECO:0000313" key="16">
    <source>
        <dbReference type="EMBL" id="QBO37055.1"/>
    </source>
</evidence>
<dbReference type="InterPro" id="IPR000846">
    <property type="entry name" value="DapB_N"/>
</dbReference>
<comment type="subunit">
    <text evidence="13">Homotetramer.</text>
</comment>
<feature type="binding site" evidence="13">
    <location>
        <begin position="87"/>
        <end position="89"/>
    </location>
    <ligand>
        <name>NAD(+)</name>
        <dbReference type="ChEBI" id="CHEBI:57540"/>
    </ligand>
</feature>
<dbReference type="PANTHER" id="PTHR20836">
    <property type="entry name" value="DIHYDRODIPICOLINATE REDUCTASE"/>
    <property type="match status" value="1"/>
</dbReference>
<evidence type="ECO:0000256" key="6">
    <source>
        <dbReference type="ARBA" id="ARBA00023002"/>
    </source>
</evidence>
<comment type="catalytic activity">
    <reaction evidence="11 13">
        <text>(S)-2,3,4,5-tetrahydrodipicolinate + NADP(+) + H2O = (2S,4S)-4-hydroxy-2,3,4,5-tetrahydrodipicolinate + NADPH + H(+)</text>
        <dbReference type="Rhea" id="RHEA:35331"/>
        <dbReference type="ChEBI" id="CHEBI:15377"/>
        <dbReference type="ChEBI" id="CHEBI:15378"/>
        <dbReference type="ChEBI" id="CHEBI:16845"/>
        <dbReference type="ChEBI" id="CHEBI:57783"/>
        <dbReference type="ChEBI" id="CHEBI:58349"/>
        <dbReference type="ChEBI" id="CHEBI:67139"/>
        <dbReference type="EC" id="1.17.1.8"/>
    </reaction>
</comment>
<dbReference type="FunFam" id="3.30.360.10:FF:000009">
    <property type="entry name" value="4-hydroxy-tetrahydrodipicolinate reductase"/>
    <property type="match status" value="1"/>
</dbReference>
<comment type="caution">
    <text evidence="13">Lacks conserved residue(s) required for the propagation of feature annotation.</text>
</comment>
<dbReference type="PANTHER" id="PTHR20836:SF0">
    <property type="entry name" value="4-HYDROXY-TETRAHYDRODIPICOLINATE REDUCTASE 1, CHLOROPLASTIC-RELATED"/>
    <property type="match status" value="1"/>
</dbReference>
<dbReference type="SUPFAM" id="SSF55347">
    <property type="entry name" value="Glyceraldehyde-3-phosphate dehydrogenase-like, C-terminal domain"/>
    <property type="match status" value="1"/>
</dbReference>
<dbReference type="GO" id="GO:0019877">
    <property type="term" value="P:diaminopimelate biosynthetic process"/>
    <property type="evidence" value="ECO:0007669"/>
    <property type="project" value="UniProtKB-UniRule"/>
</dbReference>
<keyword evidence="3 13" id="KW-0028">Amino-acid biosynthesis</keyword>
<keyword evidence="5 13" id="KW-0220">Diaminopimelate biosynthesis</keyword>
<feature type="binding site" evidence="13">
    <location>
        <position position="34"/>
    </location>
    <ligand>
        <name>NAD(+)</name>
        <dbReference type="ChEBI" id="CHEBI:57540"/>
    </ligand>
</feature>
<comment type="caution">
    <text evidence="13">Was originally thought to be a dihydrodipicolinate reductase (DHDPR), catalyzing the conversion of dihydrodipicolinate to tetrahydrodipicolinate. However, it was shown in E.coli that the substrate of the enzymatic reaction is not dihydrodipicolinate (DHDP) but in fact (2S,4S)-4-hydroxy-2,3,4,5-tetrahydrodipicolinic acid (HTPA), the product released by the DapA-catalyzed reaction.</text>
</comment>
<dbReference type="GO" id="GO:0005829">
    <property type="term" value="C:cytosol"/>
    <property type="evidence" value="ECO:0007669"/>
    <property type="project" value="TreeGrafter"/>
</dbReference>
<sequence length="234" mass="25091">MISVIVAGFRGKMGRQVVELINTSPGLKLVGGYDPKAVASDLYQTVYTDLANIPANAADVWVDFSTPTTVFENVVGALNKDMRPVIGTTGLTANEIEQLSALASEHQIGGLLVPNFSLSAVVMIMLAKQAVKFFPDVEIIELHNAKKVDAPSGTAKYTATQLENESPATSEVPIHSVRLPGYVAHQEVLFGGTGEALTIRQDSFDRTSFMPGVQLGIQKVMTSNEFVIGLENLI</sequence>
<evidence type="ECO:0000259" key="15">
    <source>
        <dbReference type="Pfam" id="PF05173"/>
    </source>
</evidence>
<evidence type="ECO:0000256" key="5">
    <source>
        <dbReference type="ARBA" id="ARBA00022915"/>
    </source>
</evidence>
<feature type="active site" description="Proton donor/acceptor" evidence="13">
    <location>
        <position position="143"/>
    </location>
</feature>
<dbReference type="EC" id="1.17.1.8" evidence="10 13"/>
<feature type="domain" description="Dihydrodipicolinate reductase N-terminal" evidence="14">
    <location>
        <begin position="2"/>
        <end position="116"/>
    </location>
</feature>
<keyword evidence="7 13" id="KW-0520">NAD</keyword>
<comment type="similarity">
    <text evidence="1 13">Belongs to the DapB family.</text>
</comment>
<name>A0A4V1AIX8_9LACO</name>
<feature type="binding site" evidence="13">
    <location>
        <begin position="113"/>
        <end position="116"/>
    </location>
    <ligand>
        <name>NAD(+)</name>
        <dbReference type="ChEBI" id="CHEBI:57540"/>
    </ligand>
</feature>
<comment type="subcellular location">
    <subcellularLocation>
        <location evidence="13">Cytoplasm</location>
    </subcellularLocation>
</comment>
<dbReference type="EMBL" id="CP037940">
    <property type="protein sequence ID" value="QBO37055.1"/>
    <property type="molecule type" value="Genomic_DNA"/>
</dbReference>
<proteinExistence type="inferred from homology"/>
<organism evidence="16 17">
    <name type="scientific">Periweissella cryptocerci</name>
    <dbReference type="NCBI Taxonomy" id="2506420"/>
    <lineage>
        <taxon>Bacteria</taxon>
        <taxon>Bacillati</taxon>
        <taxon>Bacillota</taxon>
        <taxon>Bacilli</taxon>
        <taxon>Lactobacillales</taxon>
        <taxon>Lactobacillaceae</taxon>
        <taxon>Periweissella</taxon>
    </lineage>
</organism>
<dbReference type="InterPro" id="IPR022664">
    <property type="entry name" value="DapB_N_CS"/>
</dbReference>
<dbReference type="SUPFAM" id="SSF51735">
    <property type="entry name" value="NAD(P)-binding Rossmann-fold domains"/>
    <property type="match status" value="1"/>
</dbReference>
<dbReference type="GO" id="GO:0008839">
    <property type="term" value="F:4-hydroxy-tetrahydrodipicolinate reductase"/>
    <property type="evidence" value="ECO:0007669"/>
    <property type="project" value="UniProtKB-EC"/>
</dbReference>
<keyword evidence="6 13" id="KW-0560">Oxidoreductase</keyword>
<dbReference type="PROSITE" id="PS01298">
    <property type="entry name" value="DAPB"/>
    <property type="match status" value="1"/>
</dbReference>
<dbReference type="OrthoDB" id="9790352at2"/>
<evidence type="ECO:0000256" key="1">
    <source>
        <dbReference type="ARBA" id="ARBA00006642"/>
    </source>
</evidence>
<dbReference type="InterPro" id="IPR036291">
    <property type="entry name" value="NAD(P)-bd_dom_sf"/>
</dbReference>
<comment type="catalytic activity">
    <reaction evidence="12 13">
        <text>(S)-2,3,4,5-tetrahydrodipicolinate + NAD(+) + H2O = (2S,4S)-4-hydroxy-2,3,4,5-tetrahydrodipicolinate + NADH + H(+)</text>
        <dbReference type="Rhea" id="RHEA:35323"/>
        <dbReference type="ChEBI" id="CHEBI:15377"/>
        <dbReference type="ChEBI" id="CHEBI:15378"/>
        <dbReference type="ChEBI" id="CHEBI:16845"/>
        <dbReference type="ChEBI" id="CHEBI:57540"/>
        <dbReference type="ChEBI" id="CHEBI:57945"/>
        <dbReference type="ChEBI" id="CHEBI:67139"/>
        <dbReference type="EC" id="1.17.1.8"/>
    </reaction>
</comment>
<evidence type="ECO:0000256" key="13">
    <source>
        <dbReference type="HAMAP-Rule" id="MF_00102"/>
    </source>
</evidence>
<dbReference type="Gene3D" id="3.30.360.10">
    <property type="entry name" value="Dihydrodipicolinate Reductase, domain 2"/>
    <property type="match status" value="1"/>
</dbReference>
<dbReference type="UniPathway" id="UPA00034">
    <property type="reaction ID" value="UER00018"/>
</dbReference>
<evidence type="ECO:0000256" key="2">
    <source>
        <dbReference type="ARBA" id="ARBA00022490"/>
    </source>
</evidence>
<evidence type="ECO:0000256" key="12">
    <source>
        <dbReference type="ARBA" id="ARBA00049396"/>
    </source>
</evidence>
<evidence type="ECO:0000256" key="10">
    <source>
        <dbReference type="ARBA" id="ARBA00038983"/>
    </source>
</evidence>
<dbReference type="Proteomes" id="UP000292886">
    <property type="component" value="Chromosome"/>
</dbReference>
<keyword evidence="17" id="KW-1185">Reference proteome</keyword>
<protein>
    <recommendedName>
        <fullName evidence="10 13">4-hydroxy-tetrahydrodipicolinate reductase</fullName>
        <shortName evidence="13">HTPA reductase</shortName>
        <ecNumber evidence="10 13">1.17.1.8</ecNumber>
    </recommendedName>
</protein>
<dbReference type="RefSeq" id="WP_133364132.1">
    <property type="nucleotide sequence ID" value="NZ_CP037940.1"/>
</dbReference>
<comment type="function">
    <text evidence="13">Catalyzes the conversion of 4-hydroxy-tetrahydrodipicolinate (HTPA) to tetrahydrodipicolinate.</text>
</comment>
<gene>
    <name evidence="13" type="primary">dapB</name>
    <name evidence="16" type="ORF">EQG49_11620</name>
</gene>
<dbReference type="GO" id="GO:0016726">
    <property type="term" value="F:oxidoreductase activity, acting on CH or CH2 groups, NAD or NADP as acceptor"/>
    <property type="evidence" value="ECO:0007669"/>
    <property type="project" value="UniProtKB-UniRule"/>
</dbReference>
<keyword evidence="4 13" id="KW-0521">NADP</keyword>
<evidence type="ECO:0000259" key="14">
    <source>
        <dbReference type="Pfam" id="PF01113"/>
    </source>
</evidence>
<evidence type="ECO:0000256" key="4">
    <source>
        <dbReference type="ARBA" id="ARBA00022857"/>
    </source>
</evidence>
<dbReference type="Pfam" id="PF05173">
    <property type="entry name" value="DapB_C"/>
    <property type="match status" value="1"/>
</dbReference>
<dbReference type="CDD" id="cd02274">
    <property type="entry name" value="DHDPR_N"/>
    <property type="match status" value="1"/>
</dbReference>
<evidence type="ECO:0000256" key="8">
    <source>
        <dbReference type="ARBA" id="ARBA00023154"/>
    </source>
</evidence>